<organism evidence="14 15">
    <name type="scientific">Terrisporobacter othiniensis</name>
    <dbReference type="NCBI Taxonomy" id="1577792"/>
    <lineage>
        <taxon>Bacteria</taxon>
        <taxon>Bacillati</taxon>
        <taxon>Bacillota</taxon>
        <taxon>Clostridia</taxon>
        <taxon>Peptostreptococcales</taxon>
        <taxon>Peptostreptococcaceae</taxon>
        <taxon>Terrisporobacter</taxon>
    </lineage>
</organism>
<dbReference type="GO" id="GO:0051301">
    <property type="term" value="P:cell division"/>
    <property type="evidence" value="ECO:0007669"/>
    <property type="project" value="UniProtKB-KW"/>
</dbReference>
<evidence type="ECO:0000256" key="8">
    <source>
        <dbReference type="ARBA" id="ARBA00023136"/>
    </source>
</evidence>
<gene>
    <name evidence="14" type="ORF">QX51_10730</name>
</gene>
<keyword evidence="15" id="KW-1185">Reference proteome</keyword>
<accession>A0A0B3VW22</accession>
<keyword evidence="5 10" id="KW-0132">Cell division</keyword>
<dbReference type="Gene3D" id="3.30.70.3040">
    <property type="match status" value="1"/>
</dbReference>
<evidence type="ECO:0000313" key="15">
    <source>
        <dbReference type="Proteomes" id="UP000031189"/>
    </source>
</evidence>
<evidence type="ECO:0000256" key="2">
    <source>
        <dbReference type="ARBA" id="ARBA00007379"/>
    </source>
</evidence>
<comment type="function">
    <text evidence="10">Part of the ABC transporter FtsEX involved in asymmetric cellular division facilitating the initiation of sporulation.</text>
</comment>
<proteinExistence type="inferred from homology"/>
<feature type="transmembrane region" description="Helical" evidence="11">
    <location>
        <begin position="172"/>
        <end position="194"/>
    </location>
</feature>
<evidence type="ECO:0000256" key="3">
    <source>
        <dbReference type="ARBA" id="ARBA00021907"/>
    </source>
</evidence>
<keyword evidence="4 10" id="KW-1003">Cell membrane</keyword>
<dbReference type="RefSeq" id="WP_039679914.1">
    <property type="nucleotide sequence ID" value="NZ_JAWGXO010000002.1"/>
</dbReference>
<dbReference type="Pfam" id="PF02687">
    <property type="entry name" value="FtsX"/>
    <property type="match status" value="1"/>
</dbReference>
<dbReference type="OrthoDB" id="9812531at2"/>
<protein>
    <recommendedName>
        <fullName evidence="3 10">Cell division protein FtsX</fullName>
    </recommendedName>
</protein>
<evidence type="ECO:0000256" key="10">
    <source>
        <dbReference type="PIRNR" id="PIRNR003097"/>
    </source>
</evidence>
<feature type="domain" description="ABC3 transporter permease C-terminal" evidence="12">
    <location>
        <begin position="175"/>
        <end position="297"/>
    </location>
</feature>
<dbReference type="InterPro" id="IPR003838">
    <property type="entry name" value="ABC3_permease_C"/>
</dbReference>
<name>A0A0B3VW22_9FIRM</name>
<feature type="transmembrane region" description="Helical" evidence="11">
    <location>
        <begin position="270"/>
        <end position="292"/>
    </location>
</feature>
<evidence type="ECO:0000256" key="9">
    <source>
        <dbReference type="ARBA" id="ARBA00023306"/>
    </source>
</evidence>
<evidence type="ECO:0000256" key="6">
    <source>
        <dbReference type="ARBA" id="ARBA00022692"/>
    </source>
</evidence>
<evidence type="ECO:0000256" key="5">
    <source>
        <dbReference type="ARBA" id="ARBA00022618"/>
    </source>
</evidence>
<sequence length="298" mass="32963">MKIMSKITYSLKQGLKGVFSNKTMSFISVVSVTSVLAILGIVLCIVLNINSFMEKTQNEVNEIRVALDSKLSEDDTLYIKEELAKINGVESVKYQTKDEAFDSMKDSFGEDKELLEGVKNPLDDYYIVTIADSQKIKSLARSIEKIEGVVEVQYYEEIMENFLKASNTVKQFGGIVIGFLLIICLVLISNTIKARVYSKKEEIQVIKYIGGSNRFVIAPFIVEGCIIGIFGSVISLGVCTGMYKYVLENVQISLNSIVGDMMLPLSSVSYLLVLVLFVTGIMVGILGSGLSVKKYLKV</sequence>
<dbReference type="PIRSF" id="PIRSF003097">
    <property type="entry name" value="FtsX"/>
    <property type="match status" value="1"/>
</dbReference>
<dbReference type="InterPro" id="IPR004513">
    <property type="entry name" value="FtsX"/>
</dbReference>
<feature type="transmembrane region" description="Helical" evidence="11">
    <location>
        <begin position="26"/>
        <end position="49"/>
    </location>
</feature>
<evidence type="ECO:0000313" key="14">
    <source>
        <dbReference type="EMBL" id="KHS57023.1"/>
    </source>
</evidence>
<keyword evidence="8 10" id="KW-0472">Membrane</keyword>
<comment type="similarity">
    <text evidence="2 10">Belongs to the ABC-4 integral membrane protein family. FtsX subfamily.</text>
</comment>
<dbReference type="Pfam" id="PF18075">
    <property type="entry name" value="FtsX_ECD"/>
    <property type="match status" value="1"/>
</dbReference>
<dbReference type="InterPro" id="IPR058204">
    <property type="entry name" value="FtsX_firmicutes-type"/>
</dbReference>
<dbReference type="GO" id="GO:0005886">
    <property type="term" value="C:plasma membrane"/>
    <property type="evidence" value="ECO:0007669"/>
    <property type="project" value="UniProtKB-SubCell"/>
</dbReference>
<evidence type="ECO:0000256" key="4">
    <source>
        <dbReference type="ARBA" id="ARBA00022475"/>
    </source>
</evidence>
<evidence type="ECO:0000256" key="11">
    <source>
        <dbReference type="SAM" id="Phobius"/>
    </source>
</evidence>
<dbReference type="Proteomes" id="UP000031189">
    <property type="component" value="Unassembled WGS sequence"/>
</dbReference>
<dbReference type="PANTHER" id="PTHR47755:SF1">
    <property type="entry name" value="CELL DIVISION PROTEIN FTSX"/>
    <property type="match status" value="1"/>
</dbReference>
<feature type="domain" description="FtsX extracellular" evidence="13">
    <location>
        <begin position="62"/>
        <end position="152"/>
    </location>
</feature>
<dbReference type="InterPro" id="IPR040690">
    <property type="entry name" value="FtsX_ECD"/>
</dbReference>
<comment type="caution">
    <text evidence="14">The sequence shown here is derived from an EMBL/GenBank/DDBJ whole genome shotgun (WGS) entry which is preliminary data.</text>
</comment>
<feature type="transmembrane region" description="Helical" evidence="11">
    <location>
        <begin position="215"/>
        <end position="238"/>
    </location>
</feature>
<evidence type="ECO:0000259" key="13">
    <source>
        <dbReference type="Pfam" id="PF18075"/>
    </source>
</evidence>
<evidence type="ECO:0000259" key="12">
    <source>
        <dbReference type="Pfam" id="PF02687"/>
    </source>
</evidence>
<dbReference type="NCBIfam" id="NF038347">
    <property type="entry name" value="FtsX_Gpos"/>
    <property type="match status" value="1"/>
</dbReference>
<reference evidence="14 15" key="1">
    <citation type="submission" date="2014-12" db="EMBL/GenBank/DDBJ databases">
        <title>Draft genome sequence of Terrisporobacter sp. 08-306576, isolated from the blood culture of a bacteremia patient.</title>
        <authorList>
            <person name="Lund L.C."/>
            <person name="Sydenham T.V."/>
            <person name="Hogh S.V."/>
            <person name="Skov M.N."/>
            <person name="Kemp M."/>
            <person name="Justesen U.S."/>
        </authorList>
    </citation>
    <scope>NUCLEOTIDE SEQUENCE [LARGE SCALE GENOMIC DNA]</scope>
    <source>
        <strain evidence="14 15">08-306576</strain>
    </source>
</reference>
<evidence type="ECO:0000256" key="1">
    <source>
        <dbReference type="ARBA" id="ARBA00004651"/>
    </source>
</evidence>
<comment type="subcellular location">
    <subcellularLocation>
        <location evidence="1">Cell membrane</location>
        <topology evidence="1">Multi-pass membrane protein</topology>
    </subcellularLocation>
</comment>
<evidence type="ECO:0000256" key="7">
    <source>
        <dbReference type="ARBA" id="ARBA00022989"/>
    </source>
</evidence>
<keyword evidence="7 11" id="KW-1133">Transmembrane helix</keyword>
<dbReference type="EMBL" id="JWHR01000097">
    <property type="protein sequence ID" value="KHS57023.1"/>
    <property type="molecule type" value="Genomic_DNA"/>
</dbReference>
<keyword evidence="9 10" id="KW-0131">Cell cycle</keyword>
<keyword evidence="6 11" id="KW-0812">Transmembrane</keyword>
<dbReference type="PANTHER" id="PTHR47755">
    <property type="entry name" value="CELL DIVISION PROTEIN FTSX"/>
    <property type="match status" value="1"/>
</dbReference>
<dbReference type="STRING" id="1577792.QX51_10730"/>
<dbReference type="AlphaFoldDB" id="A0A0B3VW22"/>